<dbReference type="PROSITE" id="PS50309">
    <property type="entry name" value="DC"/>
    <property type="match status" value="1"/>
</dbReference>
<dbReference type="GO" id="GO:0035556">
    <property type="term" value="P:intracellular signal transduction"/>
    <property type="evidence" value="ECO:0007669"/>
    <property type="project" value="InterPro"/>
</dbReference>
<dbReference type="Gene3D" id="1.10.510.10">
    <property type="entry name" value="Transferase(Phosphotransferase) domain 1"/>
    <property type="match status" value="1"/>
</dbReference>
<feature type="region of interest" description="Disordered" evidence="11">
    <location>
        <begin position="354"/>
        <end position="376"/>
    </location>
</feature>
<dbReference type="Gene3D" id="3.30.200.20">
    <property type="entry name" value="Phosphorylase Kinase, domain 1"/>
    <property type="match status" value="1"/>
</dbReference>
<reference evidence="14" key="1">
    <citation type="journal article" date="2023" name="Science">
        <title>Genome structures resolve the early diversification of teleost fishes.</title>
        <authorList>
            <person name="Parey E."/>
            <person name="Louis A."/>
            <person name="Montfort J."/>
            <person name="Bouchez O."/>
            <person name="Roques C."/>
            <person name="Iampietro C."/>
            <person name="Lluch J."/>
            <person name="Castinel A."/>
            <person name="Donnadieu C."/>
            <person name="Desvignes T."/>
            <person name="Floi Bucao C."/>
            <person name="Jouanno E."/>
            <person name="Wen M."/>
            <person name="Mejri S."/>
            <person name="Dirks R."/>
            <person name="Jansen H."/>
            <person name="Henkel C."/>
            <person name="Chen W.J."/>
            <person name="Zahm M."/>
            <person name="Cabau C."/>
            <person name="Klopp C."/>
            <person name="Thompson A.W."/>
            <person name="Robinson-Rechavi M."/>
            <person name="Braasch I."/>
            <person name="Lecointre G."/>
            <person name="Bobe J."/>
            <person name="Postlethwait J.H."/>
            <person name="Berthelot C."/>
            <person name="Roest Crollius H."/>
            <person name="Guiguen Y."/>
        </authorList>
    </citation>
    <scope>NUCLEOTIDE SEQUENCE</scope>
    <source>
        <strain evidence="14">WJC10195</strain>
    </source>
</reference>
<dbReference type="Proteomes" id="UP001152622">
    <property type="component" value="Chromosome 21"/>
</dbReference>
<dbReference type="InterPro" id="IPR003533">
    <property type="entry name" value="Doublecortin_dom"/>
</dbReference>
<sequence length="762" mass="85949">MTQENLNPCAQRGQQTSVPKSIHNSNQWNNERRFQVTYPPTGCRTFGKPPLGPCHIDEPRSHRGNYGFHTTHAENSPARPRILTVVKPGGRTHLRKITILLNRRSVQTFEQLVADISEALGYPRWKNDRVKKLFNLKGREIRGVSDFFRSDEVFVASGRDKLSLQDIQEVLEELYPDSPRYHGHVLHNWERALGQAVNASKADSGFHEELEPARNVEPPAAGGLQRARGKACQEDRQRKKHWEKDRGEGQLGEKAQTRRAKEDVLLKGKIEKIEKLNAIYAPCTSYCQNCKRGRGGRHLGDLIRGRVSSPARDGQLGEEDKSLEMRSVPQRYSRSVYEQPWERLKGRERNIMKSQEHDHDSLGPGNKKVQSGEVPNGVQEVDEKTVAGIREPPEAETGKLAHSPLSNGQNSTVKENSFAPLPVPECLPEQHTDKCLQDNLEEREEVAAETKQPKENLNTGTLPENYLDALLPVGSVDMQGGIEQHYEIGRVIGDGNFAVVRECRLRNSRTPYAMKIIDKEKLKGKEQMILNEISIVQSLSHPHVVRLLRDYETQDQIYLLMELVRGGDLFDAITESVKFDEHHASLMVRDICRALAYIHSKSIVHRDLKPENLLVQRNPDGSNTLKLADFGLAMVVTEPIFTVCGTPTYVAPEILSEKGYGVPVDMWATGVILFILLCGFPPFRSQEKDQDELFELIQQGQYEFLPPYWDSISDGAKGLIRGLLQVDPGTRLTAVQVLDHPWVHSDAREGSVREGGREHGQS</sequence>
<dbReference type="EMBL" id="JAINUF010000021">
    <property type="protein sequence ID" value="KAJ8334807.1"/>
    <property type="molecule type" value="Genomic_DNA"/>
</dbReference>
<proteinExistence type="inferred from homology"/>
<comment type="similarity">
    <text evidence="1">Belongs to the protein kinase superfamily. CAMK Ser/Thr protein kinase family. CaMK subfamily.</text>
</comment>
<keyword evidence="4" id="KW-0808">Transferase</keyword>
<dbReference type="InterPro" id="IPR008271">
    <property type="entry name" value="Ser/Thr_kinase_AS"/>
</dbReference>
<evidence type="ECO:0000256" key="11">
    <source>
        <dbReference type="SAM" id="MobiDB-lite"/>
    </source>
</evidence>
<dbReference type="PANTHER" id="PTHR24347">
    <property type="entry name" value="SERINE/THREONINE-PROTEIN KINASE"/>
    <property type="match status" value="1"/>
</dbReference>
<comment type="caution">
    <text evidence="14">The sequence shown here is derived from an EMBL/GenBank/DDBJ whole genome shotgun (WGS) entry which is preliminary data.</text>
</comment>
<evidence type="ECO:0000256" key="8">
    <source>
        <dbReference type="ARBA" id="ARBA00047899"/>
    </source>
</evidence>
<feature type="region of interest" description="Disordered" evidence="11">
    <location>
        <begin position="393"/>
        <end position="425"/>
    </location>
</feature>
<dbReference type="Pfam" id="PF03607">
    <property type="entry name" value="DCX"/>
    <property type="match status" value="1"/>
</dbReference>
<evidence type="ECO:0000256" key="9">
    <source>
        <dbReference type="ARBA" id="ARBA00048679"/>
    </source>
</evidence>
<dbReference type="InterPro" id="IPR011009">
    <property type="entry name" value="Kinase-like_dom_sf"/>
</dbReference>
<evidence type="ECO:0000256" key="7">
    <source>
        <dbReference type="ARBA" id="ARBA00022840"/>
    </source>
</evidence>
<keyword evidence="7 10" id="KW-0067">ATP-binding</keyword>
<dbReference type="SMART" id="SM00220">
    <property type="entry name" value="S_TKc"/>
    <property type="match status" value="1"/>
</dbReference>
<dbReference type="Gene3D" id="3.10.20.230">
    <property type="entry name" value="Doublecortin domain"/>
    <property type="match status" value="1"/>
</dbReference>
<dbReference type="PROSITE" id="PS00108">
    <property type="entry name" value="PROTEIN_KINASE_ST"/>
    <property type="match status" value="1"/>
</dbReference>
<evidence type="ECO:0000256" key="6">
    <source>
        <dbReference type="ARBA" id="ARBA00022777"/>
    </source>
</evidence>
<keyword evidence="3" id="KW-0723">Serine/threonine-protein kinase</keyword>
<evidence type="ECO:0000313" key="15">
    <source>
        <dbReference type="Proteomes" id="UP001152622"/>
    </source>
</evidence>
<dbReference type="GO" id="GO:0004674">
    <property type="term" value="F:protein serine/threonine kinase activity"/>
    <property type="evidence" value="ECO:0007669"/>
    <property type="project" value="UniProtKB-KW"/>
</dbReference>
<organism evidence="14 15">
    <name type="scientific">Synaphobranchus kaupii</name>
    <name type="common">Kaup's arrowtooth eel</name>
    <dbReference type="NCBI Taxonomy" id="118154"/>
    <lineage>
        <taxon>Eukaryota</taxon>
        <taxon>Metazoa</taxon>
        <taxon>Chordata</taxon>
        <taxon>Craniata</taxon>
        <taxon>Vertebrata</taxon>
        <taxon>Euteleostomi</taxon>
        <taxon>Actinopterygii</taxon>
        <taxon>Neopterygii</taxon>
        <taxon>Teleostei</taxon>
        <taxon>Anguilliformes</taxon>
        <taxon>Synaphobranchidae</taxon>
        <taxon>Synaphobranchus</taxon>
    </lineage>
</organism>
<feature type="domain" description="Doublecortin" evidence="13">
    <location>
        <begin position="81"/>
        <end position="168"/>
    </location>
</feature>
<dbReference type="AlphaFoldDB" id="A0A9Q1E9U6"/>
<feature type="region of interest" description="Disordered" evidence="11">
    <location>
        <begin position="216"/>
        <end position="256"/>
    </location>
</feature>
<dbReference type="Pfam" id="PF00069">
    <property type="entry name" value="Pkinase"/>
    <property type="match status" value="1"/>
</dbReference>
<feature type="region of interest" description="Disordered" evidence="11">
    <location>
        <begin position="1"/>
        <end position="31"/>
    </location>
</feature>
<dbReference type="GO" id="GO:0005524">
    <property type="term" value="F:ATP binding"/>
    <property type="evidence" value="ECO:0007669"/>
    <property type="project" value="UniProtKB-UniRule"/>
</dbReference>
<dbReference type="PROSITE" id="PS00107">
    <property type="entry name" value="PROTEIN_KINASE_ATP"/>
    <property type="match status" value="1"/>
</dbReference>
<dbReference type="FunFam" id="1.10.510.10:FF:000066">
    <property type="entry name" value="Serine/threonine-protein kinase DCLK1 isoform 2"/>
    <property type="match status" value="1"/>
</dbReference>
<dbReference type="InterPro" id="IPR036572">
    <property type="entry name" value="Doublecortin_dom_sf"/>
</dbReference>
<keyword evidence="6" id="KW-0418">Kinase</keyword>
<dbReference type="PROSITE" id="PS50011">
    <property type="entry name" value="PROTEIN_KINASE_DOM"/>
    <property type="match status" value="1"/>
</dbReference>
<keyword evidence="15" id="KW-1185">Reference proteome</keyword>
<feature type="compositionally biased region" description="Basic and acidic residues" evidence="11">
    <location>
        <begin position="231"/>
        <end position="248"/>
    </location>
</feature>
<feature type="compositionally biased region" description="Polar residues" evidence="11">
    <location>
        <begin position="1"/>
        <end position="29"/>
    </location>
</feature>
<comment type="catalytic activity">
    <reaction evidence="8">
        <text>L-threonyl-[protein] + ATP = O-phospho-L-threonyl-[protein] + ADP + H(+)</text>
        <dbReference type="Rhea" id="RHEA:46608"/>
        <dbReference type="Rhea" id="RHEA-COMP:11060"/>
        <dbReference type="Rhea" id="RHEA-COMP:11605"/>
        <dbReference type="ChEBI" id="CHEBI:15378"/>
        <dbReference type="ChEBI" id="CHEBI:30013"/>
        <dbReference type="ChEBI" id="CHEBI:30616"/>
        <dbReference type="ChEBI" id="CHEBI:61977"/>
        <dbReference type="ChEBI" id="CHEBI:456216"/>
        <dbReference type="EC" id="2.7.11.1"/>
    </reaction>
</comment>
<evidence type="ECO:0000259" key="12">
    <source>
        <dbReference type="PROSITE" id="PS50011"/>
    </source>
</evidence>
<gene>
    <name evidence="14" type="ORF">SKAU_G00404460</name>
</gene>
<keyword evidence="5 10" id="KW-0547">Nucleotide-binding</keyword>
<dbReference type="EC" id="2.7.11.1" evidence="2"/>
<dbReference type="SUPFAM" id="SSF56112">
    <property type="entry name" value="Protein kinase-like (PK-like)"/>
    <property type="match status" value="1"/>
</dbReference>
<dbReference type="CDD" id="cd14095">
    <property type="entry name" value="STKc_DCKL"/>
    <property type="match status" value="1"/>
</dbReference>
<evidence type="ECO:0000256" key="5">
    <source>
        <dbReference type="ARBA" id="ARBA00022741"/>
    </source>
</evidence>
<evidence type="ECO:0000256" key="1">
    <source>
        <dbReference type="ARBA" id="ARBA00005354"/>
    </source>
</evidence>
<feature type="binding site" evidence="10">
    <location>
        <position position="515"/>
    </location>
    <ligand>
        <name>ATP</name>
        <dbReference type="ChEBI" id="CHEBI:30616"/>
    </ligand>
</feature>
<accession>A0A9Q1E9U6</accession>
<dbReference type="FunFam" id="3.30.200.20:FF:000315">
    <property type="entry name" value="Calcium-dependent protein kinase 3"/>
    <property type="match status" value="1"/>
</dbReference>
<evidence type="ECO:0000256" key="10">
    <source>
        <dbReference type="PROSITE-ProRule" id="PRU10141"/>
    </source>
</evidence>
<evidence type="ECO:0000256" key="2">
    <source>
        <dbReference type="ARBA" id="ARBA00012513"/>
    </source>
</evidence>
<dbReference type="CDD" id="cd16111">
    <property type="entry name" value="DCX_DCLK3"/>
    <property type="match status" value="1"/>
</dbReference>
<feature type="region of interest" description="Disordered" evidence="11">
    <location>
        <begin position="307"/>
        <end position="331"/>
    </location>
</feature>
<dbReference type="OrthoDB" id="1738954at2759"/>
<dbReference type="InterPro" id="IPR017441">
    <property type="entry name" value="Protein_kinase_ATP_BS"/>
</dbReference>
<dbReference type="InterPro" id="IPR000719">
    <property type="entry name" value="Prot_kinase_dom"/>
</dbReference>
<feature type="compositionally biased region" description="Polar residues" evidence="11">
    <location>
        <begin position="404"/>
        <end position="415"/>
    </location>
</feature>
<protein>
    <recommendedName>
        <fullName evidence="2">non-specific serine/threonine protein kinase</fullName>
        <ecNumber evidence="2">2.7.11.1</ecNumber>
    </recommendedName>
</protein>
<evidence type="ECO:0000256" key="3">
    <source>
        <dbReference type="ARBA" id="ARBA00022527"/>
    </source>
</evidence>
<name>A0A9Q1E9U6_SYNKA</name>
<dbReference type="SUPFAM" id="SSF89837">
    <property type="entry name" value="Doublecortin (DC)"/>
    <property type="match status" value="1"/>
</dbReference>
<evidence type="ECO:0000256" key="4">
    <source>
        <dbReference type="ARBA" id="ARBA00022679"/>
    </source>
</evidence>
<feature type="domain" description="Protein kinase" evidence="12">
    <location>
        <begin position="486"/>
        <end position="743"/>
    </location>
</feature>
<dbReference type="SMART" id="SM00537">
    <property type="entry name" value="DCX"/>
    <property type="match status" value="1"/>
</dbReference>
<comment type="catalytic activity">
    <reaction evidence="9">
        <text>L-seryl-[protein] + ATP = O-phospho-L-seryl-[protein] + ADP + H(+)</text>
        <dbReference type="Rhea" id="RHEA:17989"/>
        <dbReference type="Rhea" id="RHEA-COMP:9863"/>
        <dbReference type="Rhea" id="RHEA-COMP:11604"/>
        <dbReference type="ChEBI" id="CHEBI:15378"/>
        <dbReference type="ChEBI" id="CHEBI:29999"/>
        <dbReference type="ChEBI" id="CHEBI:30616"/>
        <dbReference type="ChEBI" id="CHEBI:83421"/>
        <dbReference type="ChEBI" id="CHEBI:456216"/>
        <dbReference type="EC" id="2.7.11.1"/>
    </reaction>
</comment>
<evidence type="ECO:0000259" key="13">
    <source>
        <dbReference type="PROSITE" id="PS50309"/>
    </source>
</evidence>
<evidence type="ECO:0000313" key="14">
    <source>
        <dbReference type="EMBL" id="KAJ8334807.1"/>
    </source>
</evidence>